<dbReference type="EMBL" id="VFOP01000001">
    <property type="protein sequence ID" value="TQL52252.1"/>
    <property type="molecule type" value="Genomic_DNA"/>
</dbReference>
<dbReference type="AlphaFoldDB" id="A0A542YW16"/>
<gene>
    <name evidence="1" type="ORF">FB467_3431</name>
</gene>
<protein>
    <submittedName>
        <fullName evidence="1">Uncharacterized protein</fullName>
    </submittedName>
</protein>
<evidence type="ECO:0000313" key="1">
    <source>
        <dbReference type="EMBL" id="TQL52252.1"/>
    </source>
</evidence>
<dbReference type="InterPro" id="IPR035069">
    <property type="entry name" value="TTHA1013/TTHA0281-like"/>
</dbReference>
<comment type="caution">
    <text evidence="1">The sequence shown here is derived from an EMBL/GenBank/DDBJ whole genome shotgun (WGS) entry which is preliminary data.</text>
</comment>
<dbReference type="Proteomes" id="UP000319516">
    <property type="component" value="Unassembled WGS sequence"/>
</dbReference>
<accession>A0A542YW16</accession>
<organism evidence="1 2">
    <name type="scientific">Ornithinicoccus hortensis</name>
    <dbReference type="NCBI Taxonomy" id="82346"/>
    <lineage>
        <taxon>Bacteria</taxon>
        <taxon>Bacillati</taxon>
        <taxon>Actinomycetota</taxon>
        <taxon>Actinomycetes</taxon>
        <taxon>Micrococcales</taxon>
        <taxon>Intrasporangiaceae</taxon>
        <taxon>Ornithinicoccus</taxon>
    </lineage>
</organism>
<keyword evidence="2" id="KW-1185">Reference proteome</keyword>
<reference evidence="1 2" key="1">
    <citation type="submission" date="2019-06" db="EMBL/GenBank/DDBJ databases">
        <title>Sequencing the genomes of 1000 actinobacteria strains.</title>
        <authorList>
            <person name="Klenk H.-P."/>
        </authorList>
    </citation>
    <scope>NUCLEOTIDE SEQUENCE [LARGE SCALE GENOMIC DNA]</scope>
    <source>
        <strain evidence="1 2">DSM 12335</strain>
    </source>
</reference>
<sequence length="64" mass="7097">MKIRASARRSGEWWAISALNVDGLHTQARDRDDIAPIVADAAALLLAMPAEHIEVEVIFDVRED</sequence>
<proteinExistence type="predicted"/>
<name>A0A542YW16_9MICO</name>
<dbReference type="SUPFAM" id="SSF143100">
    <property type="entry name" value="TTHA1013/TTHA0281-like"/>
    <property type="match status" value="1"/>
</dbReference>
<dbReference type="RefSeq" id="WP_141786149.1">
    <property type="nucleotide sequence ID" value="NZ_BAAAIK010000001.1"/>
</dbReference>
<evidence type="ECO:0000313" key="2">
    <source>
        <dbReference type="Proteomes" id="UP000319516"/>
    </source>
</evidence>